<dbReference type="PANTHER" id="PTHR30005">
    <property type="entry name" value="EXOPOLYPHOSPHATASE"/>
    <property type="match status" value="1"/>
</dbReference>
<evidence type="ECO:0000313" key="6">
    <source>
        <dbReference type="Proteomes" id="UP000052237"/>
    </source>
</evidence>
<dbReference type="EC" id="3.6.1.40" evidence="5"/>
<gene>
    <name evidence="5" type="primary">gppA_2</name>
    <name evidence="5" type="ORF">ERS686654_01307</name>
    <name evidence="4" type="ORF">ERS739220_01128</name>
</gene>
<dbReference type="InterPro" id="IPR048950">
    <property type="entry name" value="Ppx_GppA_C"/>
</dbReference>
<dbReference type="Proteomes" id="UP000052257">
    <property type="component" value="Unassembled WGS sequence"/>
</dbReference>
<evidence type="ECO:0000313" key="5">
    <source>
        <dbReference type="EMBL" id="CUU82378.1"/>
    </source>
</evidence>
<dbReference type="GO" id="GO:0008894">
    <property type="term" value="F:guanosine-5'-triphosphate,3'-diphosphate diphosphatase activity"/>
    <property type="evidence" value="ECO:0007669"/>
    <property type="project" value="UniProtKB-EC"/>
</dbReference>
<proteinExistence type="predicted"/>
<organism evidence="5 6">
    <name type="scientific">Campylobacter hyointestinalis subsp. hyointestinalis</name>
    <dbReference type="NCBI Taxonomy" id="91352"/>
    <lineage>
        <taxon>Bacteria</taxon>
        <taxon>Pseudomonadati</taxon>
        <taxon>Campylobacterota</taxon>
        <taxon>Epsilonproteobacteria</taxon>
        <taxon>Campylobacterales</taxon>
        <taxon>Campylobacteraceae</taxon>
        <taxon>Campylobacter</taxon>
    </lineage>
</organism>
<sequence length="478" mass="53760">MPKRVAVIDLGSNSARMAIFERTSRLGFYILREYKIKVRLGEGAYENGGVLQDVAMDKVFYAFKEFSYFIKLYKVNKVLCAGTSALRDAPNSNIFINRIKKELGLGLKVIDGNKEAYYGGIAALNLLSPLDEATTIDIGGGSTELAKIKNGKIENTISLNIGTVRIKELFFDKKNTAGASKFIDEALQNLPKEFASNNIVAIGGSLRAISNAIMQIQKHPLKLVHNFSYPYAEHSAFIEKLANSNIFDMKDFPIKKDRYDTIREGAIIFSKLSKKLGAKTIYTSGAGVREGIFLTNILRPGIKFPKNFNPSLRSLQDRFSKRGNENTYRYAKRLFDILKPIHKVDDRYLPDLLCATKLYNIGRSIGFYSEHAHSSYLVQNGLNYGYTHEQKALIALIIEYQNKQVTDLGEFANLLPDVSDVWWLSFLLGLAKSLSVSDEVGLEFINHTLHIKGIKNFLMVKDNIKKLFKPAIFAITFD</sequence>
<reference evidence="6 7" key="1">
    <citation type="submission" date="2015-11" db="EMBL/GenBank/DDBJ databases">
        <authorList>
            <consortium name="Pathogen Informatics"/>
        </authorList>
    </citation>
    <scope>NUCLEOTIDE SEQUENCE [LARGE SCALE GENOMIC DNA]</scope>
    <source>
        <strain evidence="5 6">006A-0059</strain>
        <strain evidence="4 7">006A-0191</strain>
    </source>
</reference>
<dbReference type="CDD" id="cd24052">
    <property type="entry name" value="ASKHA_NBD_HpPPX-GppA-like"/>
    <property type="match status" value="1"/>
</dbReference>
<dbReference type="Gene3D" id="3.30.420.150">
    <property type="entry name" value="Exopolyphosphatase. Domain 2"/>
    <property type="match status" value="1"/>
</dbReference>
<comment type="caution">
    <text evidence="5">The sequence shown here is derived from an EMBL/GenBank/DDBJ whole genome shotgun (WGS) entry which is preliminary data.</text>
</comment>
<dbReference type="SUPFAM" id="SSF109604">
    <property type="entry name" value="HD-domain/PDEase-like"/>
    <property type="match status" value="1"/>
</dbReference>
<dbReference type="Pfam" id="PF02541">
    <property type="entry name" value="Ppx-GppA"/>
    <property type="match status" value="1"/>
</dbReference>
<dbReference type="PIRSF" id="PIRSF001267">
    <property type="entry name" value="Pyrophosphatase_GppA_Ppx"/>
    <property type="match status" value="1"/>
</dbReference>
<dbReference type="EMBL" id="FAVB01000003">
    <property type="protein sequence ID" value="CUU82378.1"/>
    <property type="molecule type" value="Genomic_DNA"/>
</dbReference>
<dbReference type="RefSeq" id="WP_059431117.1">
    <property type="nucleotide sequence ID" value="NZ_FAUU01000004.1"/>
</dbReference>
<evidence type="ECO:0000259" key="2">
    <source>
        <dbReference type="Pfam" id="PF02541"/>
    </source>
</evidence>
<dbReference type="Gene3D" id="3.30.420.40">
    <property type="match status" value="1"/>
</dbReference>
<dbReference type="Pfam" id="PF21447">
    <property type="entry name" value="Ppx-GppA_III"/>
    <property type="match status" value="1"/>
</dbReference>
<dbReference type="PANTHER" id="PTHR30005:SF0">
    <property type="entry name" value="RETROGRADE REGULATION PROTEIN 2"/>
    <property type="match status" value="1"/>
</dbReference>
<feature type="domain" description="Ppx/GppA phosphatase N-terminal" evidence="2">
    <location>
        <begin position="22"/>
        <end position="297"/>
    </location>
</feature>
<dbReference type="SUPFAM" id="SSF53067">
    <property type="entry name" value="Actin-like ATPase domain"/>
    <property type="match status" value="2"/>
</dbReference>
<dbReference type="Gene3D" id="1.10.3210.10">
    <property type="entry name" value="Hypothetical protein af1432"/>
    <property type="match status" value="1"/>
</dbReference>
<evidence type="ECO:0000256" key="1">
    <source>
        <dbReference type="ARBA" id="ARBA00022801"/>
    </source>
</evidence>
<dbReference type="AlphaFoldDB" id="A0A0S4SWV7"/>
<evidence type="ECO:0000313" key="4">
    <source>
        <dbReference type="EMBL" id="CUU80518.1"/>
    </source>
</evidence>
<accession>A0A0S4SWV7</accession>
<protein>
    <submittedName>
        <fullName evidence="5">Phosphatase</fullName>
        <ecNumber evidence="5">3.6.1.40</ecNumber>
    </submittedName>
</protein>
<feature type="domain" description="Ppx/GppA phosphatase C-terminal" evidence="3">
    <location>
        <begin position="328"/>
        <end position="431"/>
    </location>
</feature>
<dbReference type="EMBL" id="FAUW01000003">
    <property type="protein sequence ID" value="CUU80518.1"/>
    <property type="molecule type" value="Genomic_DNA"/>
</dbReference>
<dbReference type="Proteomes" id="UP000052237">
    <property type="component" value="Unassembled WGS sequence"/>
</dbReference>
<keyword evidence="6" id="KW-1185">Reference proteome</keyword>
<evidence type="ECO:0000259" key="3">
    <source>
        <dbReference type="Pfam" id="PF21447"/>
    </source>
</evidence>
<dbReference type="InterPro" id="IPR043129">
    <property type="entry name" value="ATPase_NBD"/>
</dbReference>
<dbReference type="InterPro" id="IPR050273">
    <property type="entry name" value="GppA/Ppx_hydrolase"/>
</dbReference>
<name>A0A0S4SWV7_CAMHY</name>
<dbReference type="InterPro" id="IPR030673">
    <property type="entry name" value="PyroPPase_GppA_Ppx"/>
</dbReference>
<dbReference type="InterPro" id="IPR003695">
    <property type="entry name" value="Ppx_GppA_N"/>
</dbReference>
<keyword evidence="1 5" id="KW-0378">Hydrolase</keyword>
<evidence type="ECO:0000313" key="7">
    <source>
        <dbReference type="Proteomes" id="UP000052257"/>
    </source>
</evidence>
<accession>A0A9W5ARU2</accession>